<dbReference type="GO" id="GO:0005524">
    <property type="term" value="F:ATP binding"/>
    <property type="evidence" value="ECO:0007669"/>
    <property type="project" value="UniProtKB-KW"/>
</dbReference>
<evidence type="ECO:0000259" key="13">
    <source>
        <dbReference type="SMART" id="SM00382"/>
    </source>
</evidence>
<gene>
    <name evidence="14" type="primary">dnaX</name>
    <name evidence="14" type="ORF">GSM42_19905</name>
</gene>
<dbReference type="CDD" id="cd00009">
    <property type="entry name" value="AAA"/>
    <property type="match status" value="1"/>
</dbReference>
<sequence>MSYRALYRVWRPQHFRDLVGQEHVTTTLANSLTGGHISHAYLFSGPRGTGKTSAAKIFAKAVNCIHGPAAEPCNECEPCKAITQGSLLDVIEIDAASNRGVDEIRDLRDKVKYAPTEVRYKVYIIDEVHMLTTEAFNALLKTLEEPPGHVIFILATTEPHKLPATIISRCQRFPFRCIPHQRVVERLEYVVSQEGITAEIAALEQIARVADGGLRDALSLLDQTISFSDNGLTEEVVLSIIGGVSEHSMLQLLDYLHQKDRAAALKQVDEFITYGIEVDQVVQDLLLIARDILLAQTFVEKASISETVKSKRSVYGTEELVQWVDQLVLIQQQLKWVNHPQILLELFIIRQTSALQPQQQIVQHTPIAPSQKEEQTTLSKPAEETEKVAAEQPITKQNTSKVETKPTTINPSVNQVWPTVLQSIKQQRVTLYAWLADGEIVETTNDTITIAMLGAFHRDTVLKAENKKLIEKELEKMLHTSYELKAFTREQWEQQRGKEEISITTSKPEPPDDIVKKAIALFGEELVSVEK</sequence>
<keyword evidence="5" id="KW-0235">DNA replication</keyword>
<evidence type="ECO:0000256" key="9">
    <source>
        <dbReference type="ARBA" id="ARBA00022840"/>
    </source>
</evidence>
<dbReference type="InterPro" id="IPR022754">
    <property type="entry name" value="DNA_pol_III_gamma-3"/>
</dbReference>
<keyword evidence="15" id="KW-1185">Reference proteome</keyword>
<dbReference type="CDD" id="cd18137">
    <property type="entry name" value="HLD_clamp_pol_III_gamma_tau"/>
    <property type="match status" value="1"/>
</dbReference>
<dbReference type="PANTHER" id="PTHR11669:SF0">
    <property type="entry name" value="PROTEIN STICHEL-LIKE 2"/>
    <property type="match status" value="1"/>
</dbReference>
<dbReference type="InterPro" id="IPR045085">
    <property type="entry name" value="HLD_clamp_pol_III_gamma_tau"/>
</dbReference>
<keyword evidence="10" id="KW-0239">DNA-directed DNA polymerase</keyword>
<feature type="region of interest" description="Disordered" evidence="12">
    <location>
        <begin position="368"/>
        <end position="392"/>
    </location>
</feature>
<dbReference type="SUPFAM" id="SSF52540">
    <property type="entry name" value="P-loop containing nucleoside triphosphate hydrolases"/>
    <property type="match status" value="1"/>
</dbReference>
<dbReference type="GO" id="GO:0003887">
    <property type="term" value="F:DNA-directed DNA polymerase activity"/>
    <property type="evidence" value="ECO:0007669"/>
    <property type="project" value="UniProtKB-KW"/>
</dbReference>
<dbReference type="Proteomes" id="UP000430692">
    <property type="component" value="Unassembled WGS sequence"/>
</dbReference>
<dbReference type="InterPro" id="IPR038454">
    <property type="entry name" value="DnaA_N_sf"/>
</dbReference>
<dbReference type="PRINTS" id="PR00300">
    <property type="entry name" value="CLPPROTEASEA"/>
</dbReference>
<keyword evidence="3 14" id="KW-0808">Transferase</keyword>
<dbReference type="Gene3D" id="1.20.272.10">
    <property type="match status" value="1"/>
</dbReference>
<dbReference type="SUPFAM" id="SSF48019">
    <property type="entry name" value="post-AAA+ oligomerization domain-like"/>
    <property type="match status" value="1"/>
</dbReference>
<keyword evidence="9" id="KW-0067">ATP-binding</keyword>
<dbReference type="Gene3D" id="3.30.300.180">
    <property type="match status" value="1"/>
</dbReference>
<dbReference type="InterPro" id="IPR001270">
    <property type="entry name" value="ClpA/B"/>
</dbReference>
<keyword evidence="8" id="KW-0862">Zinc</keyword>
<dbReference type="NCBIfam" id="TIGR02397">
    <property type="entry name" value="dnaX_nterm"/>
    <property type="match status" value="1"/>
</dbReference>
<reference evidence="14 15" key="1">
    <citation type="submission" date="2019-12" db="EMBL/GenBank/DDBJ databases">
        <title>Whole-genome analyses of novel actinobacteria.</title>
        <authorList>
            <person name="Sahin N."/>
            <person name="Saygin H."/>
        </authorList>
    </citation>
    <scope>NUCLEOTIDE SEQUENCE [LARGE SCALE GENOMIC DNA]</scope>
    <source>
        <strain evidence="14 15">KC615</strain>
    </source>
</reference>
<dbReference type="SMART" id="SM00382">
    <property type="entry name" value="AAA"/>
    <property type="match status" value="1"/>
</dbReference>
<evidence type="ECO:0000256" key="2">
    <source>
        <dbReference type="ARBA" id="ARBA00012417"/>
    </source>
</evidence>
<dbReference type="EC" id="2.7.7.7" evidence="2"/>
<dbReference type="Pfam" id="PF13177">
    <property type="entry name" value="DNA_pol3_delta2"/>
    <property type="match status" value="1"/>
</dbReference>
<feature type="domain" description="AAA+ ATPase" evidence="13">
    <location>
        <begin position="37"/>
        <end position="188"/>
    </location>
</feature>
<evidence type="ECO:0000256" key="7">
    <source>
        <dbReference type="ARBA" id="ARBA00022741"/>
    </source>
</evidence>
<evidence type="ECO:0000256" key="8">
    <source>
        <dbReference type="ARBA" id="ARBA00022833"/>
    </source>
</evidence>
<evidence type="ECO:0000256" key="12">
    <source>
        <dbReference type="SAM" id="MobiDB-lite"/>
    </source>
</evidence>
<dbReference type="GO" id="GO:0046872">
    <property type="term" value="F:metal ion binding"/>
    <property type="evidence" value="ECO:0007669"/>
    <property type="project" value="UniProtKB-KW"/>
</dbReference>
<dbReference type="Pfam" id="PF22608">
    <property type="entry name" value="DNAX_ATPase_lid"/>
    <property type="match status" value="1"/>
</dbReference>
<dbReference type="EMBL" id="WUUL01000024">
    <property type="protein sequence ID" value="MXQ55948.1"/>
    <property type="molecule type" value="Genomic_DNA"/>
</dbReference>
<dbReference type="InterPro" id="IPR012763">
    <property type="entry name" value="DNA_pol_III_sug/sutau_N"/>
</dbReference>
<dbReference type="RefSeq" id="WP_160803313.1">
    <property type="nucleotide sequence ID" value="NZ_WUUL01000024.1"/>
</dbReference>
<accession>A0A6I4VZG8</accession>
<dbReference type="GO" id="GO:0006261">
    <property type="term" value="P:DNA-templated DNA replication"/>
    <property type="evidence" value="ECO:0007669"/>
    <property type="project" value="TreeGrafter"/>
</dbReference>
<keyword evidence="6" id="KW-0479">Metal-binding</keyword>
<evidence type="ECO:0000256" key="4">
    <source>
        <dbReference type="ARBA" id="ARBA00022695"/>
    </source>
</evidence>
<dbReference type="PANTHER" id="PTHR11669">
    <property type="entry name" value="REPLICATION FACTOR C / DNA POLYMERASE III GAMMA-TAU SUBUNIT"/>
    <property type="match status" value="1"/>
</dbReference>
<dbReference type="GO" id="GO:0009360">
    <property type="term" value="C:DNA polymerase III complex"/>
    <property type="evidence" value="ECO:0007669"/>
    <property type="project" value="InterPro"/>
</dbReference>
<dbReference type="InterPro" id="IPR050238">
    <property type="entry name" value="DNA_Rep/Repair_Clamp_Loader"/>
</dbReference>
<dbReference type="InterPro" id="IPR008921">
    <property type="entry name" value="DNA_pol3_clamp-load_cplx_C"/>
</dbReference>
<keyword evidence="7" id="KW-0547">Nucleotide-binding</keyword>
<dbReference type="FunFam" id="1.10.8.60:FF:000013">
    <property type="entry name" value="DNA polymerase III subunit gamma/tau"/>
    <property type="match status" value="1"/>
</dbReference>
<dbReference type="NCBIfam" id="NF004046">
    <property type="entry name" value="PRK05563.1"/>
    <property type="match status" value="1"/>
</dbReference>
<comment type="caution">
    <text evidence="14">The sequence shown here is derived from an EMBL/GenBank/DDBJ whole genome shotgun (WGS) entry which is preliminary data.</text>
</comment>
<keyword evidence="4 14" id="KW-0548">Nucleotidyltransferase</keyword>
<evidence type="ECO:0000256" key="3">
    <source>
        <dbReference type="ARBA" id="ARBA00022679"/>
    </source>
</evidence>
<dbReference type="Gene3D" id="3.40.50.300">
    <property type="entry name" value="P-loop containing nucleotide triphosphate hydrolases"/>
    <property type="match status" value="1"/>
</dbReference>
<feature type="compositionally biased region" description="Basic and acidic residues" evidence="12">
    <location>
        <begin position="371"/>
        <end position="389"/>
    </location>
</feature>
<proteinExistence type="inferred from homology"/>
<evidence type="ECO:0000256" key="1">
    <source>
        <dbReference type="ARBA" id="ARBA00006360"/>
    </source>
</evidence>
<dbReference type="GO" id="GO:0003677">
    <property type="term" value="F:DNA binding"/>
    <property type="evidence" value="ECO:0007669"/>
    <property type="project" value="InterPro"/>
</dbReference>
<protein>
    <recommendedName>
        <fullName evidence="2">DNA-directed DNA polymerase</fullName>
        <ecNumber evidence="2">2.7.7.7</ecNumber>
    </recommendedName>
</protein>
<dbReference type="Gene3D" id="1.10.8.60">
    <property type="match status" value="1"/>
</dbReference>
<name>A0A6I4VZG8_9BACL</name>
<comment type="catalytic activity">
    <reaction evidence="11">
        <text>DNA(n) + a 2'-deoxyribonucleoside 5'-triphosphate = DNA(n+1) + diphosphate</text>
        <dbReference type="Rhea" id="RHEA:22508"/>
        <dbReference type="Rhea" id="RHEA-COMP:17339"/>
        <dbReference type="Rhea" id="RHEA-COMP:17340"/>
        <dbReference type="ChEBI" id="CHEBI:33019"/>
        <dbReference type="ChEBI" id="CHEBI:61560"/>
        <dbReference type="ChEBI" id="CHEBI:173112"/>
        <dbReference type="EC" id="2.7.7.7"/>
    </reaction>
</comment>
<evidence type="ECO:0000256" key="10">
    <source>
        <dbReference type="ARBA" id="ARBA00022932"/>
    </source>
</evidence>
<dbReference type="Pfam" id="PF12169">
    <property type="entry name" value="DNA_pol3_gamma3"/>
    <property type="match status" value="1"/>
</dbReference>
<evidence type="ECO:0000313" key="15">
    <source>
        <dbReference type="Proteomes" id="UP000430692"/>
    </source>
</evidence>
<organism evidence="14 15">
    <name type="scientific">Shimazuella alba</name>
    <dbReference type="NCBI Taxonomy" id="2690964"/>
    <lineage>
        <taxon>Bacteria</taxon>
        <taxon>Bacillati</taxon>
        <taxon>Bacillota</taxon>
        <taxon>Bacilli</taxon>
        <taxon>Bacillales</taxon>
        <taxon>Thermoactinomycetaceae</taxon>
        <taxon>Shimazuella</taxon>
    </lineage>
</organism>
<dbReference type="InterPro" id="IPR003593">
    <property type="entry name" value="AAA+_ATPase"/>
</dbReference>
<dbReference type="AlphaFoldDB" id="A0A6I4VZG8"/>
<evidence type="ECO:0000256" key="5">
    <source>
        <dbReference type="ARBA" id="ARBA00022705"/>
    </source>
</evidence>
<dbReference type="InterPro" id="IPR027417">
    <property type="entry name" value="P-loop_NTPase"/>
</dbReference>
<dbReference type="FunFam" id="3.40.50.300:FF:000014">
    <property type="entry name" value="DNA polymerase III subunit gamma/tau"/>
    <property type="match status" value="1"/>
</dbReference>
<evidence type="ECO:0000256" key="6">
    <source>
        <dbReference type="ARBA" id="ARBA00022723"/>
    </source>
</evidence>
<evidence type="ECO:0000313" key="14">
    <source>
        <dbReference type="EMBL" id="MXQ55948.1"/>
    </source>
</evidence>
<evidence type="ECO:0000256" key="11">
    <source>
        <dbReference type="ARBA" id="ARBA00049244"/>
    </source>
</evidence>
<comment type="similarity">
    <text evidence="1">Belongs to the DnaX/STICHEL family.</text>
</comment>